<name>A0A176RW75_9GAMM</name>
<evidence type="ECO:0000313" key="2">
    <source>
        <dbReference type="Proteomes" id="UP000076962"/>
    </source>
</evidence>
<keyword evidence="2" id="KW-1185">Reference proteome</keyword>
<dbReference type="EMBL" id="LUTY01002591">
    <property type="protein sequence ID" value="OAD19979.1"/>
    <property type="molecule type" value="Genomic_DNA"/>
</dbReference>
<protein>
    <submittedName>
        <fullName evidence="1">Uncharacterized protein</fullName>
    </submittedName>
</protein>
<dbReference type="Proteomes" id="UP000076962">
    <property type="component" value="Unassembled WGS sequence"/>
</dbReference>
<evidence type="ECO:0000313" key="1">
    <source>
        <dbReference type="EMBL" id="OAD19979.1"/>
    </source>
</evidence>
<reference evidence="1 2" key="1">
    <citation type="submission" date="2016-05" db="EMBL/GenBank/DDBJ databases">
        <title>Single-cell genome of chain-forming Candidatus Thiomargarita nelsonii and comparison to other large sulfur-oxidizing bacteria.</title>
        <authorList>
            <person name="Winkel M."/>
            <person name="Salman V."/>
            <person name="Woyke T."/>
            <person name="Schulz-Vogt H."/>
            <person name="Richter M."/>
            <person name="Flood B."/>
            <person name="Bailey J."/>
            <person name="Amann R."/>
            <person name="Mussmann M."/>
        </authorList>
    </citation>
    <scope>NUCLEOTIDE SEQUENCE [LARGE SCALE GENOMIC DNA]</scope>
    <source>
        <strain evidence="1 2">THI036</strain>
    </source>
</reference>
<accession>A0A176RW75</accession>
<comment type="caution">
    <text evidence="1">The sequence shown here is derived from an EMBL/GenBank/DDBJ whole genome shotgun (WGS) entry which is preliminary data.</text>
</comment>
<organism evidence="1 2">
    <name type="scientific">Candidatus Thiomargarita nelsonii</name>
    <dbReference type="NCBI Taxonomy" id="1003181"/>
    <lineage>
        <taxon>Bacteria</taxon>
        <taxon>Pseudomonadati</taxon>
        <taxon>Pseudomonadota</taxon>
        <taxon>Gammaproteobacteria</taxon>
        <taxon>Thiotrichales</taxon>
        <taxon>Thiotrichaceae</taxon>
        <taxon>Thiomargarita</taxon>
    </lineage>
</organism>
<dbReference type="AlphaFoldDB" id="A0A176RW75"/>
<gene>
    <name evidence="1" type="ORF">THIOM_004346</name>
</gene>
<sequence>MAIWSCLEIEIKNIEHWYLKEDGSEVTETIAVKHASRQAHLAKHKAWFEQKKRERLQKSRDLWEKREEFFPHLILGGEVEKQLTRLGIQSKYLDQIIEKLKRLNQYAKEWIEGTYSVHRLREYGLDVSGESDSTLRKYGQLRKFRLPNRERKLFEQHIKTGDLRFHFYPDEETKTIYVGYIGEHLPTIKFN</sequence>
<proteinExistence type="predicted"/>